<dbReference type="PANTHER" id="PTHR34203">
    <property type="entry name" value="METHYLTRANSFERASE, FKBM FAMILY PROTEIN"/>
    <property type="match status" value="1"/>
</dbReference>
<dbReference type="InterPro" id="IPR052514">
    <property type="entry name" value="SAM-dependent_MTase"/>
</dbReference>
<proteinExistence type="predicted"/>
<evidence type="ECO:0000313" key="2">
    <source>
        <dbReference type="EMBL" id="QDR81949.1"/>
    </source>
</evidence>
<organism evidence="2 3">
    <name type="scientific">Sporomusa termitida</name>
    <dbReference type="NCBI Taxonomy" id="2377"/>
    <lineage>
        <taxon>Bacteria</taxon>
        <taxon>Bacillati</taxon>
        <taxon>Bacillota</taxon>
        <taxon>Negativicutes</taxon>
        <taxon>Selenomonadales</taxon>
        <taxon>Sporomusaceae</taxon>
        <taxon>Sporomusa</taxon>
    </lineage>
</organism>
<dbReference type="GO" id="GO:0032259">
    <property type="term" value="P:methylation"/>
    <property type="evidence" value="ECO:0007669"/>
    <property type="project" value="UniProtKB-KW"/>
</dbReference>
<dbReference type="OrthoDB" id="5329963at2"/>
<dbReference type="SUPFAM" id="SSF53335">
    <property type="entry name" value="S-adenosyl-L-methionine-dependent methyltransferases"/>
    <property type="match status" value="1"/>
</dbReference>
<accession>A0A517DX66</accession>
<dbReference type="InterPro" id="IPR006342">
    <property type="entry name" value="FkbM_mtfrase"/>
</dbReference>
<keyword evidence="2" id="KW-0489">Methyltransferase</keyword>
<dbReference type="InterPro" id="IPR029063">
    <property type="entry name" value="SAM-dependent_MTases_sf"/>
</dbReference>
<keyword evidence="2" id="KW-0808">Transferase</keyword>
<dbReference type="Gene3D" id="3.40.50.150">
    <property type="entry name" value="Vaccinia Virus protein VP39"/>
    <property type="match status" value="1"/>
</dbReference>
<dbReference type="AlphaFoldDB" id="A0A517DX66"/>
<dbReference type="Proteomes" id="UP000320776">
    <property type="component" value="Chromosome"/>
</dbReference>
<dbReference type="EMBL" id="CP036259">
    <property type="protein sequence ID" value="QDR81949.1"/>
    <property type="molecule type" value="Genomic_DNA"/>
</dbReference>
<evidence type="ECO:0000259" key="1">
    <source>
        <dbReference type="Pfam" id="PF05050"/>
    </source>
</evidence>
<dbReference type="PANTHER" id="PTHR34203:SF15">
    <property type="entry name" value="SLL1173 PROTEIN"/>
    <property type="match status" value="1"/>
</dbReference>
<evidence type="ECO:0000313" key="3">
    <source>
        <dbReference type="Proteomes" id="UP000320776"/>
    </source>
</evidence>
<dbReference type="GO" id="GO:0008168">
    <property type="term" value="F:methyltransferase activity"/>
    <property type="evidence" value="ECO:0007669"/>
    <property type="project" value="UniProtKB-KW"/>
</dbReference>
<name>A0A517DX66_9FIRM</name>
<feature type="domain" description="Methyltransferase FkbM" evidence="1">
    <location>
        <begin position="195"/>
        <end position="312"/>
    </location>
</feature>
<dbReference type="KEGG" id="sted:SPTER_33690"/>
<reference evidence="2 3" key="1">
    <citation type="submission" date="2019-02" db="EMBL/GenBank/DDBJ databases">
        <title>Closed genome of Sporomusa termitida DSM 4440.</title>
        <authorList>
            <person name="Poehlein A."/>
            <person name="Daniel R."/>
        </authorList>
    </citation>
    <scope>NUCLEOTIDE SEQUENCE [LARGE SCALE GENOMIC DNA]</scope>
    <source>
        <strain evidence="2 3">DSM 4440</strain>
    </source>
</reference>
<keyword evidence="3" id="KW-1185">Reference proteome</keyword>
<sequence length="342" mass="39105">MTGMEFKEKIAKIIDRLGDEESKRIFEARLLYSLTGNLDCFDSAVLGIQKISSEKPVAIFGCGQFGQFLVEYIQNAVCFIDNYANKANLVKNLPVLSLDEFIRRYDNVDVVIGSIDYYDDLKAQLNRFDIPVCDLPVCFQNLFKKMQDQIQYFDFPYLEHAEHEVFVDGGCLDGNTSLDFIQWSKSASANKNIGIILFEPNQYQVPVCETALRNTGVPFKIIQKALSDCVETLKFNSAESDPKTASISNDGDIVIETVRMDDVLKDERITFIKLDIEGAELRALRGMKKIISNQKPKLAISVYHKPEDIWEIPLMICEVNENYKFYLRHYSWNTAETVLYAI</sequence>
<dbReference type="NCBIfam" id="TIGR01444">
    <property type="entry name" value="fkbM_fam"/>
    <property type="match status" value="1"/>
</dbReference>
<dbReference type="Pfam" id="PF05050">
    <property type="entry name" value="Methyltransf_21"/>
    <property type="match status" value="1"/>
</dbReference>
<protein>
    <submittedName>
        <fullName evidence="2">Methyltransferase, FkbM family</fullName>
    </submittedName>
</protein>
<gene>
    <name evidence="2" type="ORF">SPTER_33690</name>
</gene>